<evidence type="ECO:0000313" key="8">
    <source>
        <dbReference type="Proteomes" id="UP000053201"/>
    </source>
</evidence>
<dbReference type="InterPro" id="IPR013907">
    <property type="entry name" value="Sds3"/>
</dbReference>
<evidence type="ECO:0000256" key="5">
    <source>
        <dbReference type="ARBA" id="ARBA00023242"/>
    </source>
</evidence>
<evidence type="ECO:0000256" key="2">
    <source>
        <dbReference type="ARBA" id="ARBA00022491"/>
    </source>
</evidence>
<dbReference type="GeneID" id="27685109"/>
<keyword evidence="3" id="KW-0805">Transcription regulation</keyword>
<dbReference type="PANTHER" id="PTHR21964">
    <property type="entry name" value="BREAST CANCER METASTASIS-SUPPRESSOR 1"/>
    <property type="match status" value="1"/>
</dbReference>
<dbReference type="Proteomes" id="UP000053201">
    <property type="component" value="Unassembled WGS sequence"/>
</dbReference>
<reference evidence="7 8" key="1">
    <citation type="submission" date="2009-08" db="EMBL/GenBank/DDBJ databases">
        <title>The Genome Sequence of Spizellomyces punctatus strain DAOM BR117.</title>
        <authorList>
            <consortium name="The Broad Institute Genome Sequencing Platform"/>
            <person name="Russ C."/>
            <person name="Cuomo C."/>
            <person name="Shea T."/>
            <person name="Young S.K."/>
            <person name="Zeng Q."/>
            <person name="Koehrsen M."/>
            <person name="Haas B."/>
            <person name="Borodovsky M."/>
            <person name="Guigo R."/>
            <person name="Alvarado L."/>
            <person name="Berlin A."/>
            <person name="Bochicchio J."/>
            <person name="Borenstein D."/>
            <person name="Chapman S."/>
            <person name="Chen Z."/>
            <person name="Engels R."/>
            <person name="Freedman E."/>
            <person name="Gellesch M."/>
            <person name="Goldberg J."/>
            <person name="Griggs A."/>
            <person name="Gujja S."/>
            <person name="Heiman D."/>
            <person name="Hepburn T."/>
            <person name="Howarth C."/>
            <person name="Jen D."/>
            <person name="Larson L."/>
            <person name="Lewis B."/>
            <person name="Mehta T."/>
            <person name="Park D."/>
            <person name="Pearson M."/>
            <person name="Roberts A."/>
            <person name="Saif S."/>
            <person name="Shenoy N."/>
            <person name="Sisk P."/>
            <person name="Stolte C."/>
            <person name="Sykes S."/>
            <person name="Thomson T."/>
            <person name="Walk T."/>
            <person name="White J."/>
            <person name="Yandava C."/>
            <person name="Burger G."/>
            <person name="Gray M.W."/>
            <person name="Holland P.W.H."/>
            <person name="King N."/>
            <person name="Lang F.B.F."/>
            <person name="Roger A.J."/>
            <person name="Ruiz-Trillo I."/>
            <person name="Lander E."/>
            <person name="Nusbaum C."/>
        </authorList>
    </citation>
    <scope>NUCLEOTIDE SEQUENCE [LARGE SCALE GENOMIC DNA]</scope>
    <source>
        <strain evidence="7 8">DAOM BR117</strain>
    </source>
</reference>
<feature type="compositionally biased region" description="Low complexity" evidence="6">
    <location>
        <begin position="155"/>
        <end position="204"/>
    </location>
</feature>
<dbReference type="InParanoid" id="A0A0L0HRK2"/>
<keyword evidence="8" id="KW-1185">Reference proteome</keyword>
<dbReference type="AlphaFoldDB" id="A0A0L0HRK2"/>
<dbReference type="Pfam" id="PF08598">
    <property type="entry name" value="Sds3"/>
    <property type="match status" value="1"/>
</dbReference>
<evidence type="ECO:0000256" key="3">
    <source>
        <dbReference type="ARBA" id="ARBA00023015"/>
    </source>
</evidence>
<dbReference type="EMBL" id="KQ257451">
    <property type="protein sequence ID" value="KND04001.1"/>
    <property type="molecule type" value="Genomic_DNA"/>
</dbReference>
<feature type="region of interest" description="Disordered" evidence="6">
    <location>
        <begin position="417"/>
        <end position="494"/>
    </location>
</feature>
<proteinExistence type="predicted"/>
<protein>
    <submittedName>
        <fullName evidence="7">Uncharacterized protein</fullName>
    </submittedName>
</protein>
<feature type="compositionally biased region" description="Low complexity" evidence="6">
    <location>
        <begin position="222"/>
        <end position="253"/>
    </location>
</feature>
<feature type="region of interest" description="Disordered" evidence="6">
    <location>
        <begin position="1"/>
        <end position="28"/>
    </location>
</feature>
<name>A0A0L0HRK2_SPIPD</name>
<comment type="subcellular location">
    <subcellularLocation>
        <location evidence="1">Nucleus</location>
    </subcellularLocation>
</comment>
<feature type="compositionally biased region" description="Low complexity" evidence="6">
    <location>
        <begin position="429"/>
        <end position="438"/>
    </location>
</feature>
<feature type="region of interest" description="Disordered" evidence="6">
    <location>
        <begin position="155"/>
        <end position="281"/>
    </location>
</feature>
<organism evidence="7 8">
    <name type="scientific">Spizellomyces punctatus (strain DAOM BR117)</name>
    <dbReference type="NCBI Taxonomy" id="645134"/>
    <lineage>
        <taxon>Eukaryota</taxon>
        <taxon>Fungi</taxon>
        <taxon>Fungi incertae sedis</taxon>
        <taxon>Chytridiomycota</taxon>
        <taxon>Chytridiomycota incertae sedis</taxon>
        <taxon>Chytridiomycetes</taxon>
        <taxon>Spizellomycetales</taxon>
        <taxon>Spizellomycetaceae</taxon>
        <taxon>Spizellomyces</taxon>
    </lineage>
</organism>
<gene>
    <name evidence="7" type="ORF">SPPG_01449</name>
</gene>
<feature type="compositionally biased region" description="Low complexity" evidence="6">
    <location>
        <begin position="11"/>
        <end position="23"/>
    </location>
</feature>
<keyword evidence="2" id="KW-0678">Repressor</keyword>
<dbReference type="SMART" id="SM01401">
    <property type="entry name" value="Sds3"/>
    <property type="match status" value="1"/>
</dbReference>
<dbReference type="OrthoDB" id="2162523at2759"/>
<dbReference type="GO" id="GO:0005654">
    <property type="term" value="C:nucleoplasm"/>
    <property type="evidence" value="ECO:0007669"/>
    <property type="project" value="UniProtKB-ARBA"/>
</dbReference>
<sequence length="782" mass="85817">MSDLSAHRTSHAASQAFPAPSSQTTTVNHNDVEPLPSYSIPDHLAQDLLRFYEAYYNSFAREPLRAASDSAQSGTFPANDVPTSIPAIPTSTATENVAPYSAPNLYTPYWYGSNQKNDYDYSQGLAALENLYGASLASLYANPFGYGASMSATSSSSMHATSGSAPQRYFPAPSSVHTPSAPSSSVATSQLSAALAPASAAPGGKQPHIAGSLPEGTLPNFSSSITTSTVSPPSANPATEAASPAPSAATTLSCESNRREQTLGHAKTGDVDISSGHNAYRTPYRQGEEESYGDYMLSLENSGRLNGRGASEELDLYGASYGYGEYGWPTYYDILGKPEPWLKSTRKVTLAESMVPLYDGDMFESLWRTRSSPTSSIASFRPMCPEANRSPFDLSSFPLLRPWLPKAVDRRIRSPSLDIEEHPEPPEPAVEVIEQQPPAQKLRGPRATSVRGKRRKREKRGRVVQSLTGKNGVASSKRDRTPPAQRGEEIEDGNAVNDAEDLMQLNQACSPTKSVSVAPENDPFDERLGVIQKAGELYRAEMLEIKAQAESIRKRLCDLELQQVELEEKLLGEGNHPEYLSQIAEITEKRERRLTIAANQLRHTIIHINSQYEAAVKLASDTFLDRRWNTRKKMLDSIGEKKQRLVAERNRDLSRQPGLTFAYSPKALRRQRVARAAQSLEDAPGWVKKRLCKKRKDILRGKIIVPSFPQGLEEHEKDEDLAFIRLLTTGFSAPETEDAMVRDDPTTSTASETETADDSETSGYDESDDEIVITESSPITER</sequence>
<feature type="region of interest" description="Disordered" evidence="6">
    <location>
        <begin position="734"/>
        <end position="782"/>
    </location>
</feature>
<evidence type="ECO:0000256" key="4">
    <source>
        <dbReference type="ARBA" id="ARBA00023163"/>
    </source>
</evidence>
<dbReference type="VEuPathDB" id="FungiDB:SPPG_01449"/>
<evidence type="ECO:0000313" key="7">
    <source>
        <dbReference type="EMBL" id="KND04001.1"/>
    </source>
</evidence>
<feature type="compositionally biased region" description="Basic residues" evidence="6">
    <location>
        <begin position="451"/>
        <end position="462"/>
    </location>
</feature>
<dbReference type="RefSeq" id="XP_016612040.1">
    <property type="nucleotide sequence ID" value="XM_016749766.1"/>
</dbReference>
<accession>A0A0L0HRK2</accession>
<evidence type="ECO:0000256" key="1">
    <source>
        <dbReference type="ARBA" id="ARBA00004123"/>
    </source>
</evidence>
<evidence type="ECO:0000256" key="6">
    <source>
        <dbReference type="SAM" id="MobiDB-lite"/>
    </source>
</evidence>
<feature type="compositionally biased region" description="Acidic residues" evidence="6">
    <location>
        <begin position="754"/>
        <end position="772"/>
    </location>
</feature>
<dbReference type="GO" id="GO:0010468">
    <property type="term" value="P:regulation of gene expression"/>
    <property type="evidence" value="ECO:0007669"/>
    <property type="project" value="UniProtKB-ARBA"/>
</dbReference>
<keyword evidence="5" id="KW-0539">Nucleus</keyword>
<feature type="compositionally biased region" description="Basic and acidic residues" evidence="6">
    <location>
        <begin position="256"/>
        <end position="270"/>
    </location>
</feature>
<keyword evidence="4" id="KW-0804">Transcription</keyword>